<dbReference type="AlphaFoldDB" id="A0AAD6HCI8"/>
<dbReference type="InterPro" id="IPR029058">
    <property type="entry name" value="AB_hydrolase_fold"/>
</dbReference>
<name>A0AAD6HCI8_9EURO</name>
<reference evidence="1" key="2">
    <citation type="submission" date="2023-01" db="EMBL/GenBank/DDBJ databases">
        <authorList>
            <person name="Petersen C."/>
        </authorList>
    </citation>
    <scope>NUCLEOTIDE SEQUENCE</scope>
    <source>
        <strain evidence="1">IBT 17514</strain>
    </source>
</reference>
<dbReference type="GO" id="GO:0072330">
    <property type="term" value="P:monocarboxylic acid biosynthetic process"/>
    <property type="evidence" value="ECO:0007669"/>
    <property type="project" value="UniProtKB-ARBA"/>
</dbReference>
<keyword evidence="2" id="KW-1185">Reference proteome</keyword>
<dbReference type="SUPFAM" id="SSF53474">
    <property type="entry name" value="alpha/beta-Hydrolases"/>
    <property type="match status" value="1"/>
</dbReference>
<protein>
    <recommendedName>
        <fullName evidence="3">AB hydrolase-1 domain-containing protein</fullName>
    </recommendedName>
</protein>
<dbReference type="Gene3D" id="3.40.50.1820">
    <property type="entry name" value="alpha/beta hydrolase"/>
    <property type="match status" value="1"/>
</dbReference>
<dbReference type="EMBL" id="JAQJAN010000019">
    <property type="protein sequence ID" value="KAJ5708779.1"/>
    <property type="molecule type" value="Genomic_DNA"/>
</dbReference>
<dbReference type="InterPro" id="IPR052897">
    <property type="entry name" value="Sec-Metab_Biosynth_Hydrolase"/>
</dbReference>
<sequence>MIGLGVEARKQRGLPGGVIRLIYVAAHALREGQSGVSIAKDAGRSANLAKILDFAGDGTCIHVKPKELLLGPGAPEEEADKFVETLGRWNGTVVGHPLQHCAWQEIPVSYIHTLNDLGLPLHYQKAMVEHIKSTGRDVQTFELDSGHCPTVTMPKELATLVEQIIDNSNA</sequence>
<gene>
    <name evidence="1" type="ORF">N7493_010113</name>
</gene>
<organism evidence="1 2">
    <name type="scientific">Penicillium malachiteum</name>
    <dbReference type="NCBI Taxonomy" id="1324776"/>
    <lineage>
        <taxon>Eukaryota</taxon>
        <taxon>Fungi</taxon>
        <taxon>Dikarya</taxon>
        <taxon>Ascomycota</taxon>
        <taxon>Pezizomycotina</taxon>
        <taxon>Eurotiomycetes</taxon>
        <taxon>Eurotiomycetidae</taxon>
        <taxon>Eurotiales</taxon>
        <taxon>Aspergillaceae</taxon>
        <taxon>Penicillium</taxon>
    </lineage>
</organism>
<evidence type="ECO:0000313" key="1">
    <source>
        <dbReference type="EMBL" id="KAJ5708779.1"/>
    </source>
</evidence>
<dbReference type="PANTHER" id="PTHR37017">
    <property type="entry name" value="AB HYDROLASE-1 DOMAIN-CONTAINING PROTEIN-RELATED"/>
    <property type="match status" value="1"/>
</dbReference>
<evidence type="ECO:0000313" key="2">
    <source>
        <dbReference type="Proteomes" id="UP001215712"/>
    </source>
</evidence>
<reference evidence="1" key="1">
    <citation type="journal article" date="2023" name="IMA Fungus">
        <title>Comparative genomic study of the Penicillium genus elucidates a diverse pangenome and 15 lateral gene transfer events.</title>
        <authorList>
            <person name="Petersen C."/>
            <person name="Sorensen T."/>
            <person name="Nielsen M.R."/>
            <person name="Sondergaard T.E."/>
            <person name="Sorensen J.L."/>
            <person name="Fitzpatrick D.A."/>
            <person name="Frisvad J.C."/>
            <person name="Nielsen K.L."/>
        </authorList>
    </citation>
    <scope>NUCLEOTIDE SEQUENCE</scope>
    <source>
        <strain evidence="1">IBT 17514</strain>
    </source>
</reference>
<comment type="caution">
    <text evidence="1">The sequence shown here is derived from an EMBL/GenBank/DDBJ whole genome shotgun (WGS) entry which is preliminary data.</text>
</comment>
<dbReference type="PANTHER" id="PTHR37017:SF10">
    <property type="entry name" value="AB HYDROLASE-1 DOMAIN-CONTAINING PROTEIN"/>
    <property type="match status" value="1"/>
</dbReference>
<accession>A0AAD6HCI8</accession>
<dbReference type="GO" id="GO:0017000">
    <property type="term" value="P:antibiotic biosynthetic process"/>
    <property type="evidence" value="ECO:0007669"/>
    <property type="project" value="UniProtKB-ARBA"/>
</dbReference>
<dbReference type="Proteomes" id="UP001215712">
    <property type="component" value="Unassembled WGS sequence"/>
</dbReference>
<evidence type="ECO:0008006" key="3">
    <source>
        <dbReference type="Google" id="ProtNLM"/>
    </source>
</evidence>
<proteinExistence type="predicted"/>